<accession>A0A2T5M6G7</accession>
<dbReference type="RefSeq" id="XP_040755516.1">
    <property type="nucleotide sequence ID" value="XM_040892587.1"/>
</dbReference>
<dbReference type="VEuPathDB" id="FungiDB:P175DRAFT_020829"/>
<dbReference type="InterPro" id="IPR027417">
    <property type="entry name" value="P-loop_NTPase"/>
</dbReference>
<dbReference type="AlphaFoldDB" id="A0A2T5M6G7"/>
<dbReference type="PANTHER" id="PTHR36978">
    <property type="entry name" value="P-LOOP CONTAINING NUCLEOTIDE TRIPHOSPHATE HYDROLASE"/>
    <property type="match status" value="1"/>
</dbReference>
<evidence type="ECO:0008006" key="4">
    <source>
        <dbReference type="Google" id="ProtNLM"/>
    </source>
</evidence>
<keyword evidence="1" id="KW-0472">Membrane</keyword>
<evidence type="ECO:0000313" key="2">
    <source>
        <dbReference type="EMBL" id="PTU24124.1"/>
    </source>
</evidence>
<dbReference type="GeneID" id="63809469"/>
<dbReference type="EMBL" id="MSFN02000001">
    <property type="protein sequence ID" value="PTU24124.1"/>
    <property type="molecule type" value="Genomic_DNA"/>
</dbReference>
<gene>
    <name evidence="2" type="ORF">P175DRAFT_020829</name>
</gene>
<protein>
    <recommendedName>
        <fullName evidence="4">NAD dependent epimerase/dehydratase</fullName>
    </recommendedName>
</protein>
<evidence type="ECO:0000313" key="3">
    <source>
        <dbReference type="Proteomes" id="UP000244073"/>
    </source>
</evidence>
<dbReference type="OrthoDB" id="408152at2759"/>
<dbReference type="Pfam" id="PF17784">
    <property type="entry name" value="Sulfotransfer_4"/>
    <property type="match status" value="1"/>
</dbReference>
<comment type="caution">
    <text evidence="2">The sequence shown here is derived from an EMBL/GenBank/DDBJ whole genome shotgun (WGS) entry which is preliminary data.</text>
</comment>
<dbReference type="PANTHER" id="PTHR36978:SF4">
    <property type="entry name" value="P-LOOP CONTAINING NUCLEOSIDE TRIPHOSPHATE HYDROLASE PROTEIN"/>
    <property type="match status" value="1"/>
</dbReference>
<dbReference type="Proteomes" id="UP000244073">
    <property type="component" value="Unassembled WGS sequence"/>
</dbReference>
<proteinExistence type="predicted"/>
<dbReference type="InterPro" id="IPR040632">
    <property type="entry name" value="Sulfotransfer_4"/>
</dbReference>
<sequence>MRFVTDDLVVDRTSSVQIQVIGAGLPRCATSSLQAALESNYINLDPCMHMAHVSPHADRGTLLLTALREPNAATRHKLLHGIFDGFQATTDFPGCMFADDLMDMYPEAKIVLNKRPGGAQKWVQSIKMLFWAGSPVYRVLGYLWKVDRNLYSVWRTFMQRSMVSFGLTADELFTAKHYDAHNEWVCAEAAKRGREVLEFEPRDGWASLCKFLGKEAPGDDDDEPFPHRNDASEIRMVQIVLYARGGLSWVALAGVVYGIARLAGGGRMF</sequence>
<dbReference type="Gene3D" id="3.40.50.300">
    <property type="entry name" value="P-loop containing nucleotide triphosphate hydrolases"/>
    <property type="match status" value="1"/>
</dbReference>
<organism evidence="2 3">
    <name type="scientific">Aspergillus ochraceoroseus IBT 24754</name>
    <dbReference type="NCBI Taxonomy" id="1392256"/>
    <lineage>
        <taxon>Eukaryota</taxon>
        <taxon>Fungi</taxon>
        <taxon>Dikarya</taxon>
        <taxon>Ascomycota</taxon>
        <taxon>Pezizomycotina</taxon>
        <taxon>Eurotiomycetes</taxon>
        <taxon>Eurotiomycetidae</taxon>
        <taxon>Eurotiales</taxon>
        <taxon>Aspergillaceae</taxon>
        <taxon>Aspergillus</taxon>
        <taxon>Aspergillus subgen. Nidulantes</taxon>
    </lineage>
</organism>
<dbReference type="SUPFAM" id="SSF52540">
    <property type="entry name" value="P-loop containing nucleoside triphosphate hydrolases"/>
    <property type="match status" value="1"/>
</dbReference>
<evidence type="ECO:0000256" key="1">
    <source>
        <dbReference type="SAM" id="Phobius"/>
    </source>
</evidence>
<keyword evidence="1" id="KW-1133">Transmembrane helix</keyword>
<feature type="transmembrane region" description="Helical" evidence="1">
    <location>
        <begin position="239"/>
        <end position="260"/>
    </location>
</feature>
<keyword evidence="1" id="KW-0812">Transmembrane</keyword>
<reference evidence="2 3" key="1">
    <citation type="journal article" date="2018" name="Proc. Natl. Acad. Sci. U.S.A.">
        <title>Linking secondary metabolites to gene clusters through genome sequencing of six diverse Aspergillus species.</title>
        <authorList>
            <person name="Kaerboelling I."/>
            <person name="Vesth T.C."/>
            <person name="Frisvad J.C."/>
            <person name="Nybo J.L."/>
            <person name="Theobald S."/>
            <person name="Kuo A."/>
            <person name="Bowyer P."/>
            <person name="Matsuda Y."/>
            <person name="Mondo S."/>
            <person name="Lyhne E.K."/>
            <person name="Kogle M.E."/>
            <person name="Clum A."/>
            <person name="Lipzen A."/>
            <person name="Salamov A."/>
            <person name="Ngan C.Y."/>
            <person name="Daum C."/>
            <person name="Chiniquy J."/>
            <person name="Barry K."/>
            <person name="LaButti K."/>
            <person name="Haridas S."/>
            <person name="Simmons B.A."/>
            <person name="Magnuson J.K."/>
            <person name="Mortensen U.H."/>
            <person name="Larsen T.O."/>
            <person name="Grigoriev I.V."/>
            <person name="Baker S.E."/>
            <person name="Andersen M.R."/>
        </authorList>
    </citation>
    <scope>NUCLEOTIDE SEQUENCE [LARGE SCALE GENOMIC DNA]</scope>
    <source>
        <strain evidence="2 3">IBT 24754</strain>
    </source>
</reference>
<name>A0A2T5M6G7_9EURO</name>